<dbReference type="EMBL" id="QOCW01000009">
    <property type="protein sequence ID" value="RBW69642.1"/>
    <property type="molecule type" value="Genomic_DNA"/>
</dbReference>
<feature type="region of interest" description="Disordered" evidence="1">
    <location>
        <begin position="74"/>
        <end position="112"/>
    </location>
</feature>
<reference evidence="2 3" key="1">
    <citation type="submission" date="2018-07" db="EMBL/GenBank/DDBJ databases">
        <title>Lottiidibacillus patelloidae gen. nov., sp. nov., isolated from the intestinal tract of a marine limpet and the reclassification of B. taeanensis BH030017T, B. algicola KMM 3737T and B. hwajinpoensis SW-72T as genus Lottiidibacillus.</title>
        <authorList>
            <person name="Liu R."/>
            <person name="Huang Z."/>
        </authorList>
    </citation>
    <scope>NUCLEOTIDE SEQUENCE [LARGE SCALE GENOMIC DNA]</scope>
    <source>
        <strain evidence="2 3">BH030017</strain>
    </source>
</reference>
<protein>
    <submittedName>
        <fullName evidence="2">Sporulation protein YhbH</fullName>
    </submittedName>
</protein>
<proteinExistence type="predicted"/>
<evidence type="ECO:0000313" key="2">
    <source>
        <dbReference type="EMBL" id="RBW69642.1"/>
    </source>
</evidence>
<dbReference type="RefSeq" id="WP_113806028.1">
    <property type="nucleotide sequence ID" value="NZ_QOCW01000009.1"/>
</dbReference>
<sequence length="387" mass="44541">MEMKPLFILSRDDWSLHRKGDIDQKRHKQKIKDAIKRNLADIVSEESIIMSSNSEKIKVPIRSIKQYKFRFSSDDQQRVGQGNGDSNVGDVLGQSEKGEAQQGKGEKPGDLAGEDYYEAEVSMDEIAELIFEDLQLPNLKEKQKSELTHEEISFNDIRKQGIIGNIDKRRTIFETIKRQSRHKTQNTGLQITKDDLRFKTWEIQEKPTTNAVVLAMMDTSASMGTFEKYIARSFFFWMVRFLRTNYQKVEIVFLAHDAEAKEVSEEHFFTKGESGGTKCSSVYKLANEIIDSRYPQEAYNNYAFHFSDGDNWYADNEKTIQFVKELIKKCNMTGYGEINPFNRSSKLSAEMNKITDPSFITSSIREKSDVYSALKSFFGDKMKAASQ</sequence>
<dbReference type="Pfam" id="PF04285">
    <property type="entry name" value="DUF444"/>
    <property type="match status" value="2"/>
</dbReference>
<name>A0A366XU27_9BACI</name>
<dbReference type="OrthoDB" id="9788289at2"/>
<evidence type="ECO:0000313" key="3">
    <source>
        <dbReference type="Proteomes" id="UP000253314"/>
    </source>
</evidence>
<dbReference type="NCBIfam" id="TIGR02877">
    <property type="entry name" value="spore_yhbH"/>
    <property type="match status" value="1"/>
</dbReference>
<dbReference type="InterPro" id="IPR006698">
    <property type="entry name" value="UPF0229"/>
</dbReference>
<dbReference type="AlphaFoldDB" id="A0A366XU27"/>
<gene>
    <name evidence="2" type="primary">yhbH</name>
    <name evidence="2" type="ORF">DS031_10480</name>
</gene>
<feature type="compositionally biased region" description="Basic and acidic residues" evidence="1">
    <location>
        <begin position="96"/>
        <end position="109"/>
    </location>
</feature>
<dbReference type="PANTHER" id="PTHR30510:SF2">
    <property type="entry name" value="UPF0229 PROTEIN YEAH"/>
    <property type="match status" value="1"/>
</dbReference>
<evidence type="ECO:0000256" key="1">
    <source>
        <dbReference type="SAM" id="MobiDB-lite"/>
    </source>
</evidence>
<dbReference type="PANTHER" id="PTHR30510">
    <property type="entry name" value="UPF0229 PROTEIN YEAH"/>
    <property type="match status" value="1"/>
</dbReference>
<accession>A0A366XU27</accession>
<dbReference type="InterPro" id="IPR014230">
    <property type="entry name" value="Spore_YhbH"/>
</dbReference>
<dbReference type="Proteomes" id="UP000253314">
    <property type="component" value="Unassembled WGS sequence"/>
</dbReference>
<keyword evidence="3" id="KW-1185">Reference proteome</keyword>
<comment type="caution">
    <text evidence="2">The sequence shown here is derived from an EMBL/GenBank/DDBJ whole genome shotgun (WGS) entry which is preliminary data.</text>
</comment>
<organism evidence="2 3">
    <name type="scientific">Bacillus taeanensis</name>
    <dbReference type="NCBI Taxonomy" id="273032"/>
    <lineage>
        <taxon>Bacteria</taxon>
        <taxon>Bacillati</taxon>
        <taxon>Bacillota</taxon>
        <taxon>Bacilli</taxon>
        <taxon>Bacillales</taxon>
        <taxon>Bacillaceae</taxon>
        <taxon>Bacillus</taxon>
    </lineage>
</organism>